<dbReference type="Proteomes" id="UP001229421">
    <property type="component" value="Unassembled WGS sequence"/>
</dbReference>
<dbReference type="InterPro" id="IPR023213">
    <property type="entry name" value="CAT-like_dom_sf"/>
</dbReference>
<sequence>MKMTGYMLNIVCREIMKPSSPTPSHLKTYNLSPIDQFSPHIYMTLILFYPNNESCSLTADEKAQEMKKSLSQSLTRYYPFAGRLPTPTATYVDCNDEGVVFVEAKSDTQLSKFQSCMNDEEDDNSFHQLFADGMVWQNTPHATSLVGIQLNHFACGGMAVAVSMSHRIGDSCTLSSYVSHWASVARYGSTDHKQVVNPCFIQFPTAISSLPEVLVWTNQTCNARVTRKFVFPNSKLNELKNKVLAEAGSTVSINKPTRVEVLISLLYKTLVATTSQKSGSFKPTVLVIPMDTRNAFVPKVSQTTVGNFAVLMMVMTSDTSLSAVVSEIKKKKMERNNIQSFQQALQNNQSSIMGDEGLENVANKPFYCSSLCGFPCNKVDFGWGKPTVASASYRSSVATGFVLTDTPNEDGIEANVTLEEQDMKIFQAYKEMLSYCQS</sequence>
<evidence type="ECO:0008006" key="6">
    <source>
        <dbReference type="Google" id="ProtNLM"/>
    </source>
</evidence>
<comment type="caution">
    <text evidence="4">The sequence shown here is derived from an EMBL/GenBank/DDBJ whole genome shotgun (WGS) entry which is preliminary data.</text>
</comment>
<organism evidence="4 5">
    <name type="scientific">Tagetes erecta</name>
    <name type="common">African marigold</name>
    <dbReference type="NCBI Taxonomy" id="13708"/>
    <lineage>
        <taxon>Eukaryota</taxon>
        <taxon>Viridiplantae</taxon>
        <taxon>Streptophyta</taxon>
        <taxon>Embryophyta</taxon>
        <taxon>Tracheophyta</taxon>
        <taxon>Spermatophyta</taxon>
        <taxon>Magnoliopsida</taxon>
        <taxon>eudicotyledons</taxon>
        <taxon>Gunneridae</taxon>
        <taxon>Pentapetalae</taxon>
        <taxon>asterids</taxon>
        <taxon>campanulids</taxon>
        <taxon>Asterales</taxon>
        <taxon>Asteraceae</taxon>
        <taxon>Asteroideae</taxon>
        <taxon>Heliantheae alliance</taxon>
        <taxon>Tageteae</taxon>
        <taxon>Tagetes</taxon>
    </lineage>
</organism>
<dbReference type="AlphaFoldDB" id="A0AAD8NU23"/>
<proteinExistence type="inferred from homology"/>
<dbReference type="Gene3D" id="3.30.559.10">
    <property type="entry name" value="Chloramphenicol acetyltransferase-like domain"/>
    <property type="match status" value="2"/>
</dbReference>
<name>A0AAD8NU23_TARER</name>
<dbReference type="PANTHER" id="PTHR31623">
    <property type="entry name" value="F21J9.9"/>
    <property type="match status" value="1"/>
</dbReference>
<reference evidence="4" key="1">
    <citation type="journal article" date="2023" name="bioRxiv">
        <title>Improved chromosome-level genome assembly for marigold (Tagetes erecta).</title>
        <authorList>
            <person name="Jiang F."/>
            <person name="Yuan L."/>
            <person name="Wang S."/>
            <person name="Wang H."/>
            <person name="Xu D."/>
            <person name="Wang A."/>
            <person name="Fan W."/>
        </authorList>
    </citation>
    <scope>NUCLEOTIDE SEQUENCE</scope>
    <source>
        <strain evidence="4">WSJ</strain>
        <tissue evidence="4">Leaf</tissue>
    </source>
</reference>
<evidence type="ECO:0000313" key="5">
    <source>
        <dbReference type="Proteomes" id="UP001229421"/>
    </source>
</evidence>
<dbReference type="Pfam" id="PF02458">
    <property type="entry name" value="Transferase"/>
    <property type="match status" value="1"/>
</dbReference>
<evidence type="ECO:0000256" key="1">
    <source>
        <dbReference type="ARBA" id="ARBA00009861"/>
    </source>
</evidence>
<protein>
    <recommendedName>
        <fullName evidence="6">Transferase, Chloramphenicol acetyltransferase-like domain protein</fullName>
    </recommendedName>
</protein>
<keyword evidence="5" id="KW-1185">Reference proteome</keyword>
<gene>
    <name evidence="4" type="ORF">QVD17_23090</name>
</gene>
<evidence type="ECO:0000256" key="3">
    <source>
        <dbReference type="ARBA" id="ARBA00023315"/>
    </source>
</evidence>
<dbReference type="EMBL" id="JAUHHV010000006">
    <property type="protein sequence ID" value="KAK1421037.1"/>
    <property type="molecule type" value="Genomic_DNA"/>
</dbReference>
<dbReference type="PANTHER" id="PTHR31623:SF86">
    <property type="entry name" value="DEACETYLVINDOLINE O-ACETYLTRANSFERASE"/>
    <property type="match status" value="1"/>
</dbReference>
<dbReference type="GO" id="GO:0016746">
    <property type="term" value="F:acyltransferase activity"/>
    <property type="evidence" value="ECO:0007669"/>
    <property type="project" value="UniProtKB-KW"/>
</dbReference>
<keyword evidence="3" id="KW-0012">Acyltransferase</keyword>
<accession>A0AAD8NU23</accession>
<keyword evidence="2" id="KW-0808">Transferase</keyword>
<evidence type="ECO:0000256" key="2">
    <source>
        <dbReference type="ARBA" id="ARBA00022679"/>
    </source>
</evidence>
<comment type="similarity">
    <text evidence="1">Belongs to the plant acyltransferase family.</text>
</comment>
<evidence type="ECO:0000313" key="4">
    <source>
        <dbReference type="EMBL" id="KAK1421037.1"/>
    </source>
</evidence>